<evidence type="ECO:0000256" key="1">
    <source>
        <dbReference type="ARBA" id="ARBA00022729"/>
    </source>
</evidence>
<dbReference type="SUPFAM" id="SSF69318">
    <property type="entry name" value="Integrin alpha N-terminal domain"/>
    <property type="match status" value="1"/>
</dbReference>
<comment type="caution">
    <text evidence="4">The sequence shown here is derived from an EMBL/GenBank/DDBJ whole genome shotgun (WGS) entry which is preliminary data.</text>
</comment>
<reference evidence="4 5" key="1">
    <citation type="submission" date="2019-08" db="EMBL/GenBank/DDBJ databases">
        <title>100 year-old enigma solved: identification of Planctomyces bekefii, the type genus and species of the phylum Planctomycetes.</title>
        <authorList>
            <person name="Svetlana D.N."/>
            <person name="Overmann J."/>
        </authorList>
    </citation>
    <scope>NUCLEOTIDE SEQUENCE [LARGE SCALE GENOMIC DNA]</scope>
    <source>
        <strain evidence="4">Phe10_nw2017</strain>
    </source>
</reference>
<dbReference type="PANTHER" id="PTHR44103">
    <property type="entry name" value="PROPROTEIN CONVERTASE P"/>
    <property type="match status" value="1"/>
</dbReference>
<feature type="signal peptide" evidence="2">
    <location>
        <begin position="1"/>
        <end position="20"/>
    </location>
</feature>
<dbReference type="EMBL" id="SRHE01000315">
    <property type="protein sequence ID" value="TWW09306.1"/>
    <property type="molecule type" value="Genomic_DNA"/>
</dbReference>
<evidence type="ECO:0000259" key="3">
    <source>
        <dbReference type="Pfam" id="PF22301"/>
    </source>
</evidence>
<evidence type="ECO:0000313" key="4">
    <source>
        <dbReference type="EMBL" id="TWW09306.1"/>
    </source>
</evidence>
<feature type="domain" description="Aldos-2-ulose dehydratase beta-propeller" evidence="3">
    <location>
        <begin position="110"/>
        <end position="278"/>
    </location>
</feature>
<sequence length="298" mass="32616">MFLTLLLLTAQPLLSFPADSFPATFQAQTIDPEAGRVVYAVTVADVDGDGDQDIVALTESSVIWYQQPGWRKRVILRDQTPPDNVCIAAHDIDGDGRVDFALGAGWTKTGTLHWIRRGADPDGLWTVSAVAEETSVHRMRWADVLGTGRPQLVVSPLNVSVEAGVRLLAFEVPAQPAVQRWPATVLNAELNRMHNHVHVDFDGQGAVDTIAASREGLSLVRRAGDSWQRTSLSAGRTGQADVNLNGAGEVRVGRLKDGRRYLVSVEPMHGDQLVVYLQPGQPTDPWPRRVIHEGFRRG</sequence>
<dbReference type="InterPro" id="IPR013517">
    <property type="entry name" value="FG-GAP"/>
</dbReference>
<keyword evidence="1 2" id="KW-0732">Signal</keyword>
<dbReference type="AlphaFoldDB" id="A0A5C6M3P3"/>
<feature type="chain" id="PRO_5022767256" description="Aldos-2-ulose dehydratase beta-propeller domain-containing protein" evidence="2">
    <location>
        <begin position="21"/>
        <end position="298"/>
    </location>
</feature>
<dbReference type="InterPro" id="IPR028994">
    <property type="entry name" value="Integrin_alpha_N"/>
</dbReference>
<accession>A0A5C6M3P3</accession>
<dbReference type="PANTHER" id="PTHR44103:SF1">
    <property type="entry name" value="PROPROTEIN CONVERTASE P"/>
    <property type="match status" value="1"/>
</dbReference>
<organism evidence="4 5">
    <name type="scientific">Planctomyces bekefii</name>
    <dbReference type="NCBI Taxonomy" id="1653850"/>
    <lineage>
        <taxon>Bacteria</taxon>
        <taxon>Pseudomonadati</taxon>
        <taxon>Planctomycetota</taxon>
        <taxon>Planctomycetia</taxon>
        <taxon>Planctomycetales</taxon>
        <taxon>Planctomycetaceae</taxon>
        <taxon>Planctomyces</taxon>
    </lineage>
</organism>
<name>A0A5C6M3P3_9PLAN</name>
<gene>
    <name evidence="4" type="ORF">E3A20_15690</name>
</gene>
<protein>
    <recommendedName>
        <fullName evidence="3">Aldos-2-ulose dehydratase beta-propeller domain-containing protein</fullName>
    </recommendedName>
</protein>
<reference evidence="4 5" key="2">
    <citation type="submission" date="2019-08" db="EMBL/GenBank/DDBJ databases">
        <authorList>
            <person name="Henke P."/>
        </authorList>
    </citation>
    <scope>NUCLEOTIDE SEQUENCE [LARGE SCALE GENOMIC DNA]</scope>
    <source>
        <strain evidence="4">Phe10_nw2017</strain>
    </source>
</reference>
<dbReference type="Pfam" id="PF22301">
    <property type="entry name" value="AUDH_beta_propeller"/>
    <property type="match status" value="1"/>
</dbReference>
<dbReference type="InterPro" id="IPR054583">
    <property type="entry name" value="Beta-prop_AUDH"/>
</dbReference>
<dbReference type="Gene3D" id="2.130.10.130">
    <property type="entry name" value="Integrin alpha, N-terminal"/>
    <property type="match status" value="1"/>
</dbReference>
<evidence type="ECO:0000313" key="5">
    <source>
        <dbReference type="Proteomes" id="UP000321083"/>
    </source>
</evidence>
<keyword evidence="5" id="KW-1185">Reference proteome</keyword>
<dbReference type="Proteomes" id="UP000321083">
    <property type="component" value="Unassembled WGS sequence"/>
</dbReference>
<evidence type="ECO:0000256" key="2">
    <source>
        <dbReference type="SAM" id="SignalP"/>
    </source>
</evidence>
<proteinExistence type="predicted"/>
<dbReference type="Pfam" id="PF13517">
    <property type="entry name" value="FG-GAP_3"/>
    <property type="match status" value="1"/>
</dbReference>
<feature type="non-terminal residue" evidence="4">
    <location>
        <position position="298"/>
    </location>
</feature>